<sequence length="105" mass="10917">MFPGLTPTKDGGKRKGPTQGRDGCLALAPVQRATRARGGSKGSHGVSLEIQLDHYVSVLAVSAAVVGLFSCAGSSQSVVLWHVSLHGKTRLKMQPAVFGYMGKPG</sequence>
<evidence type="ECO:0000256" key="1">
    <source>
        <dbReference type="SAM" id="MobiDB-lite"/>
    </source>
</evidence>
<accession>A0AAN9G6C5</accession>
<comment type="caution">
    <text evidence="2">The sequence shown here is derived from an EMBL/GenBank/DDBJ whole genome shotgun (WGS) entry which is preliminary data.</text>
</comment>
<keyword evidence="3" id="KW-1185">Reference proteome</keyword>
<name>A0AAN9G6C5_9CAEN</name>
<dbReference type="EMBL" id="JBAMIC010000014">
    <property type="protein sequence ID" value="KAK7096349.1"/>
    <property type="molecule type" value="Genomic_DNA"/>
</dbReference>
<protein>
    <submittedName>
        <fullName evidence="2">Uncharacterized protein</fullName>
    </submittedName>
</protein>
<dbReference type="AlphaFoldDB" id="A0AAN9G6C5"/>
<organism evidence="2 3">
    <name type="scientific">Littorina saxatilis</name>
    <dbReference type="NCBI Taxonomy" id="31220"/>
    <lineage>
        <taxon>Eukaryota</taxon>
        <taxon>Metazoa</taxon>
        <taxon>Spiralia</taxon>
        <taxon>Lophotrochozoa</taxon>
        <taxon>Mollusca</taxon>
        <taxon>Gastropoda</taxon>
        <taxon>Caenogastropoda</taxon>
        <taxon>Littorinimorpha</taxon>
        <taxon>Littorinoidea</taxon>
        <taxon>Littorinidae</taxon>
        <taxon>Littorina</taxon>
    </lineage>
</organism>
<dbReference type="Proteomes" id="UP001374579">
    <property type="component" value="Unassembled WGS sequence"/>
</dbReference>
<proteinExistence type="predicted"/>
<evidence type="ECO:0000313" key="3">
    <source>
        <dbReference type="Proteomes" id="UP001374579"/>
    </source>
</evidence>
<gene>
    <name evidence="2" type="ORF">V1264_005651</name>
</gene>
<reference evidence="2 3" key="1">
    <citation type="submission" date="2024-02" db="EMBL/GenBank/DDBJ databases">
        <title>Chromosome-scale genome assembly of the rough periwinkle Littorina saxatilis.</title>
        <authorList>
            <person name="De Jode A."/>
            <person name="Faria R."/>
            <person name="Formenti G."/>
            <person name="Sims Y."/>
            <person name="Smith T.P."/>
            <person name="Tracey A."/>
            <person name="Wood J.M.D."/>
            <person name="Zagrodzka Z.B."/>
            <person name="Johannesson K."/>
            <person name="Butlin R.K."/>
            <person name="Leder E.H."/>
        </authorList>
    </citation>
    <scope>NUCLEOTIDE SEQUENCE [LARGE SCALE GENOMIC DNA]</scope>
    <source>
        <strain evidence="2">Snail1</strain>
        <tissue evidence="2">Muscle</tissue>
    </source>
</reference>
<feature type="region of interest" description="Disordered" evidence="1">
    <location>
        <begin position="1"/>
        <end position="23"/>
    </location>
</feature>
<evidence type="ECO:0000313" key="2">
    <source>
        <dbReference type="EMBL" id="KAK7096349.1"/>
    </source>
</evidence>